<evidence type="ECO:0000313" key="3">
    <source>
        <dbReference type="Proteomes" id="UP001442494"/>
    </source>
</evidence>
<feature type="domain" description="Peptidoglycan binding-like" evidence="1">
    <location>
        <begin position="26"/>
        <end position="81"/>
    </location>
</feature>
<dbReference type="InterPro" id="IPR036365">
    <property type="entry name" value="PGBD-like_sf"/>
</dbReference>
<sequence length="163" mass="17618">MPATQSNQSTATAQLNKPILRLGSKGTAVTELQKLLTARNAYYGAIDGIFNEEVEYAVIVFQNWVFLKEDGIVGQLTWQSLYTGAPVNMPVLKRGMQGKAVVTLQNALALTGNFQQEANGIFGPVTEAGVKSFQRRSGLLADGIVGEKTWYGLSKFKSTLVGC</sequence>
<dbReference type="Proteomes" id="UP001442494">
    <property type="component" value="Unassembled WGS sequence"/>
</dbReference>
<dbReference type="Pfam" id="PF01471">
    <property type="entry name" value="PG_binding_1"/>
    <property type="match status" value="2"/>
</dbReference>
<reference evidence="2 3" key="1">
    <citation type="submission" date="2022-04" db="EMBL/GenBank/DDBJ databases">
        <title>Positive selection, recombination, and allopatry shape intraspecific diversity of widespread and dominant cyanobacteria.</title>
        <authorList>
            <person name="Wei J."/>
            <person name="Shu W."/>
            <person name="Hu C."/>
        </authorList>
    </citation>
    <scope>NUCLEOTIDE SEQUENCE [LARGE SCALE GENOMIC DNA]</scope>
    <source>
        <strain evidence="2 3">GB2-A5</strain>
    </source>
</reference>
<dbReference type="InterPro" id="IPR036366">
    <property type="entry name" value="PGBDSf"/>
</dbReference>
<dbReference type="PANTHER" id="PTHR41533:SF1">
    <property type="entry name" value="L,D-TRANSPEPTIDASE YCBB-RELATED"/>
    <property type="match status" value="1"/>
</dbReference>
<keyword evidence="3" id="KW-1185">Reference proteome</keyword>
<evidence type="ECO:0000313" key="2">
    <source>
        <dbReference type="EMBL" id="MEP0866194.1"/>
    </source>
</evidence>
<dbReference type="PANTHER" id="PTHR41533">
    <property type="entry name" value="L,D-TRANSPEPTIDASE HI_1667-RELATED"/>
    <property type="match status" value="1"/>
</dbReference>
<dbReference type="InterPro" id="IPR052905">
    <property type="entry name" value="LD-transpeptidase_YkuD-like"/>
</dbReference>
<dbReference type="InterPro" id="IPR002477">
    <property type="entry name" value="Peptidoglycan-bd-like"/>
</dbReference>
<evidence type="ECO:0000259" key="1">
    <source>
        <dbReference type="Pfam" id="PF01471"/>
    </source>
</evidence>
<feature type="domain" description="Peptidoglycan binding-like" evidence="1">
    <location>
        <begin position="97"/>
        <end position="151"/>
    </location>
</feature>
<dbReference type="RefSeq" id="WP_190426462.1">
    <property type="nucleotide sequence ID" value="NZ_JAMPKK010000039.1"/>
</dbReference>
<gene>
    <name evidence="2" type="ORF">NDI37_17160</name>
</gene>
<accession>A0ABV0JRW1</accession>
<organism evidence="2 3">
    <name type="scientific">Funiculus sociatus GB2-A5</name>
    <dbReference type="NCBI Taxonomy" id="2933946"/>
    <lineage>
        <taxon>Bacteria</taxon>
        <taxon>Bacillati</taxon>
        <taxon>Cyanobacteriota</taxon>
        <taxon>Cyanophyceae</taxon>
        <taxon>Coleofasciculales</taxon>
        <taxon>Coleofasciculaceae</taxon>
        <taxon>Funiculus</taxon>
    </lineage>
</organism>
<comment type="caution">
    <text evidence="2">The sequence shown here is derived from an EMBL/GenBank/DDBJ whole genome shotgun (WGS) entry which is preliminary data.</text>
</comment>
<dbReference type="Gene3D" id="1.10.101.10">
    <property type="entry name" value="PGBD-like superfamily/PGBD"/>
    <property type="match status" value="2"/>
</dbReference>
<protein>
    <submittedName>
        <fullName evidence="2">Peptidoglycan-binding protein</fullName>
    </submittedName>
</protein>
<dbReference type="SUPFAM" id="SSF47090">
    <property type="entry name" value="PGBD-like"/>
    <property type="match status" value="2"/>
</dbReference>
<proteinExistence type="predicted"/>
<name>A0ABV0JRW1_9CYAN</name>
<dbReference type="EMBL" id="JAMPKK010000039">
    <property type="protein sequence ID" value="MEP0866194.1"/>
    <property type="molecule type" value="Genomic_DNA"/>
</dbReference>